<keyword evidence="6 10" id="KW-0472">Membrane</keyword>
<keyword evidence="8 9" id="KW-0807">Transducer</keyword>
<evidence type="ECO:0000256" key="1">
    <source>
        <dbReference type="ARBA" id="ARBA00004141"/>
    </source>
</evidence>
<dbReference type="InterPro" id="IPR000276">
    <property type="entry name" value="GPCR_Rhodpsn"/>
</dbReference>
<keyword evidence="4 10" id="KW-1133">Transmembrane helix</keyword>
<dbReference type="InterPro" id="IPR017452">
    <property type="entry name" value="GPCR_Rhodpsn_7TM"/>
</dbReference>
<evidence type="ECO:0000259" key="11">
    <source>
        <dbReference type="PROSITE" id="PS50262"/>
    </source>
</evidence>
<dbReference type="GO" id="GO:0016020">
    <property type="term" value="C:membrane"/>
    <property type="evidence" value="ECO:0007669"/>
    <property type="project" value="UniProtKB-SubCell"/>
</dbReference>
<dbReference type="PANTHER" id="PTHR24235">
    <property type="entry name" value="NEUROPEPTIDE Y RECEPTOR"/>
    <property type="match status" value="1"/>
</dbReference>
<accession>A0A834R619</accession>
<gene>
    <name evidence="12" type="ORF">SSS_6141</name>
</gene>
<feature type="transmembrane region" description="Helical" evidence="10">
    <location>
        <begin position="146"/>
        <end position="167"/>
    </location>
</feature>
<dbReference type="SMART" id="SM01381">
    <property type="entry name" value="7TM_GPCR_Srsx"/>
    <property type="match status" value="1"/>
</dbReference>
<evidence type="ECO:0000313" key="12">
    <source>
        <dbReference type="EMBL" id="KAF7491117.1"/>
    </source>
</evidence>
<reference evidence="12" key="2">
    <citation type="submission" date="2020-01" db="EMBL/GenBank/DDBJ databases">
        <authorList>
            <person name="Korhonen P.K.K."/>
            <person name="Guangxu M.G."/>
            <person name="Wang T.W."/>
            <person name="Stroehlein A.J.S."/>
            <person name="Young N.D."/>
            <person name="Ang C.-S.A."/>
            <person name="Fernando D.W.F."/>
            <person name="Lu H.L."/>
            <person name="Taylor S.T."/>
            <person name="Ehtesham M.E.M."/>
            <person name="Najaraj S.H.N."/>
            <person name="Harsha G.H.G."/>
            <person name="Madugundu A.M."/>
            <person name="Renuse S.R."/>
            <person name="Holt D.H."/>
            <person name="Pandey A.P."/>
            <person name="Papenfuss A.P."/>
            <person name="Gasser R.B.G."/>
            <person name="Fischer K.F."/>
        </authorList>
    </citation>
    <scope>NUCLEOTIDE SEQUENCE</scope>
    <source>
        <strain evidence="12">SSS_KF_BRIS2020</strain>
    </source>
</reference>
<dbReference type="PROSITE" id="PS50262">
    <property type="entry name" value="G_PROTEIN_RECEP_F1_2"/>
    <property type="match status" value="1"/>
</dbReference>
<protein>
    <submittedName>
        <fullName evidence="12">Neuropeptide Y receptor</fullName>
    </submittedName>
</protein>
<dbReference type="EnsemblMetazoa" id="SSS_6141s_mrna">
    <property type="protein sequence ID" value="KAF7491117.1"/>
    <property type="gene ID" value="SSS_6141"/>
</dbReference>
<feature type="transmembrane region" description="Helical" evidence="10">
    <location>
        <begin position="71"/>
        <end position="96"/>
    </location>
</feature>
<feature type="transmembrane region" description="Helical" evidence="10">
    <location>
        <begin position="315"/>
        <end position="336"/>
    </location>
</feature>
<evidence type="ECO:0000256" key="4">
    <source>
        <dbReference type="ARBA" id="ARBA00022989"/>
    </source>
</evidence>
<dbReference type="PRINTS" id="PR00237">
    <property type="entry name" value="GPCRRHODOPSN"/>
</dbReference>
<reference evidence="13" key="3">
    <citation type="submission" date="2022-06" db="UniProtKB">
        <authorList>
            <consortium name="EnsemblMetazoa"/>
        </authorList>
    </citation>
    <scope>IDENTIFICATION</scope>
</reference>
<dbReference type="Gene3D" id="1.20.1070.10">
    <property type="entry name" value="Rhodopsin 7-helix transmembrane proteins"/>
    <property type="match status" value="1"/>
</dbReference>
<feature type="transmembrane region" description="Helical" evidence="10">
    <location>
        <begin position="188"/>
        <end position="212"/>
    </location>
</feature>
<dbReference type="AlphaFoldDB" id="A0A834R619"/>
<dbReference type="EMBL" id="WVUK01000061">
    <property type="protein sequence ID" value="KAF7491117.1"/>
    <property type="molecule type" value="Genomic_DNA"/>
</dbReference>
<evidence type="ECO:0000256" key="10">
    <source>
        <dbReference type="SAM" id="Phobius"/>
    </source>
</evidence>
<dbReference type="Pfam" id="PF00001">
    <property type="entry name" value="7tm_1"/>
    <property type="match status" value="2"/>
</dbReference>
<dbReference type="PANTHER" id="PTHR24235:SF29">
    <property type="entry name" value="GH23382P"/>
    <property type="match status" value="1"/>
</dbReference>
<evidence type="ECO:0000256" key="5">
    <source>
        <dbReference type="ARBA" id="ARBA00023040"/>
    </source>
</evidence>
<dbReference type="PROSITE" id="PS00237">
    <property type="entry name" value="G_PROTEIN_RECEP_F1_1"/>
    <property type="match status" value="1"/>
</dbReference>
<comment type="similarity">
    <text evidence="2 9">Belongs to the G-protein coupled receptor 1 family.</text>
</comment>
<reference evidence="14" key="1">
    <citation type="journal article" date="2020" name="PLoS Negl. Trop. Dis.">
        <title>High-quality nuclear genome for Sarcoptes scabiei-A critical resource for a neglected parasite.</title>
        <authorList>
            <person name="Korhonen P.K."/>
            <person name="Gasser R.B."/>
            <person name="Ma G."/>
            <person name="Wang T."/>
            <person name="Stroehlein A.J."/>
            <person name="Young N.D."/>
            <person name="Ang C.S."/>
            <person name="Fernando D.D."/>
            <person name="Lu H.C."/>
            <person name="Taylor S."/>
            <person name="Reynolds S.L."/>
            <person name="Mofiz E."/>
            <person name="Najaraj S.H."/>
            <person name="Gowda H."/>
            <person name="Madugundu A."/>
            <person name="Renuse S."/>
            <person name="Holt D."/>
            <person name="Pandey A."/>
            <person name="Papenfuss A.T."/>
            <person name="Fischer K."/>
        </authorList>
    </citation>
    <scope>NUCLEOTIDE SEQUENCE [LARGE SCALE GENOMIC DNA]</scope>
</reference>
<evidence type="ECO:0000313" key="14">
    <source>
        <dbReference type="Proteomes" id="UP000070412"/>
    </source>
</evidence>
<keyword evidence="7 9" id="KW-0675">Receptor</keyword>
<dbReference type="OMA" id="CICFYNI"/>
<evidence type="ECO:0000313" key="13">
    <source>
        <dbReference type="EnsemblMetazoa" id="KAF7491117.1"/>
    </source>
</evidence>
<comment type="subcellular location">
    <subcellularLocation>
        <location evidence="1">Membrane</location>
        <topology evidence="1">Multi-pass membrane protein</topology>
    </subcellularLocation>
</comment>
<organism evidence="12">
    <name type="scientific">Sarcoptes scabiei</name>
    <name type="common">Itch mite</name>
    <name type="synonym">Acarus scabiei</name>
    <dbReference type="NCBI Taxonomy" id="52283"/>
    <lineage>
        <taxon>Eukaryota</taxon>
        <taxon>Metazoa</taxon>
        <taxon>Ecdysozoa</taxon>
        <taxon>Arthropoda</taxon>
        <taxon>Chelicerata</taxon>
        <taxon>Arachnida</taxon>
        <taxon>Acari</taxon>
        <taxon>Acariformes</taxon>
        <taxon>Sarcoptiformes</taxon>
        <taxon>Astigmata</taxon>
        <taxon>Psoroptidia</taxon>
        <taxon>Sarcoptoidea</taxon>
        <taxon>Sarcoptidae</taxon>
        <taxon>Sarcoptinae</taxon>
        <taxon>Sarcoptes</taxon>
    </lineage>
</organism>
<keyword evidence="14" id="KW-1185">Reference proteome</keyword>
<feature type="transmembrane region" description="Helical" evidence="10">
    <location>
        <begin position="108"/>
        <end position="134"/>
    </location>
</feature>
<name>A0A834R619_SARSC</name>
<dbReference type="OrthoDB" id="10053194at2759"/>
<evidence type="ECO:0000256" key="7">
    <source>
        <dbReference type="ARBA" id="ARBA00023170"/>
    </source>
</evidence>
<keyword evidence="3 9" id="KW-0812">Transmembrane</keyword>
<evidence type="ECO:0000256" key="6">
    <source>
        <dbReference type="ARBA" id="ARBA00023136"/>
    </source>
</evidence>
<feature type="transmembrane region" description="Helical" evidence="10">
    <location>
        <begin position="406"/>
        <end position="429"/>
    </location>
</feature>
<dbReference type="Proteomes" id="UP000070412">
    <property type="component" value="Unassembled WGS sequence"/>
</dbReference>
<dbReference type="GO" id="GO:0004930">
    <property type="term" value="F:G protein-coupled receptor activity"/>
    <property type="evidence" value="ECO:0007669"/>
    <property type="project" value="UniProtKB-KW"/>
</dbReference>
<feature type="transmembrane region" description="Helical" evidence="10">
    <location>
        <begin position="370"/>
        <end position="391"/>
    </location>
</feature>
<evidence type="ECO:0000256" key="3">
    <source>
        <dbReference type="ARBA" id="ARBA00022692"/>
    </source>
</evidence>
<feature type="domain" description="G-protein coupled receptors family 1 profile" evidence="11">
    <location>
        <begin position="87"/>
        <end position="426"/>
    </location>
</feature>
<proteinExistence type="inferred from homology"/>
<dbReference type="SUPFAM" id="SSF81321">
    <property type="entry name" value="Family A G protein-coupled receptor-like"/>
    <property type="match status" value="2"/>
</dbReference>
<evidence type="ECO:0000256" key="9">
    <source>
        <dbReference type="RuleBase" id="RU000688"/>
    </source>
</evidence>
<sequence>MMIAFTLSNLLAERIINDNDDDDDEPTLHSVRLETSTDRISLFATMIATALPATVKPLTSSNEIDSTFRNLIYIILYCTVSIAAIGGNTIVIYLVIKFRKMRSVTDMFILNLAFGDLLMAILCIPFTFTANLLFHAWPFGSLMCRLVSYSQAVCVFTSAYTLVAISIDRYIAIIYPLRPRMTKRHCKLLIFLVWSVALMTPLPTALLSRLVLQTEVVEQHNYYQQQASKNYKINEENLTLESSIKLINSIDGDELYQSKYFVQNIPLSDSFRISRPKREIENDIAQPIETSVSSSSEKIYFCTEDWDERNEYKSYYSVMLMILQYVLPFTVLVFTYSRIGLMIWGKQTPGEAHGGRDARIAASKRKMVKMMITCVVAFTLCWLPLNIFIVFGDRYPEIYQLDHIEYVWVACHWLAMSHASYNPFIYIWMNASFRQGFRYVLVRIVCCRSNYEQCESEKRHNHNTNRLMGSERFSTINLNNHSIINNKNIVSINDGDVRNKHSIELYNLNVKPKTSYHSRTTVIGISKLKSNSIIKADRFDDCDENHRNTTKS</sequence>
<evidence type="ECO:0000256" key="8">
    <source>
        <dbReference type="ARBA" id="ARBA00023224"/>
    </source>
</evidence>
<keyword evidence="5 9" id="KW-0297">G-protein coupled receptor</keyword>
<evidence type="ECO:0000256" key="2">
    <source>
        <dbReference type="ARBA" id="ARBA00010663"/>
    </source>
</evidence>